<proteinExistence type="inferred from homology"/>
<evidence type="ECO:0000256" key="2">
    <source>
        <dbReference type="ARBA" id="ARBA00023002"/>
    </source>
</evidence>
<sequence length="205" mass="22962">MEFSEIVQSRRSVKHYDPDHVISDAVLKEIFEEVRLSPSSFNLQHAVFICAQDAETQKQLREAAWNQQQVEDCSAAIVVCARLDAFQDAGAMWQTAPQEVQDFMIPNAINFYEGKDQICRDEAIRSASLAAMTLMYSARARGYDTGPMIGFDPQAVSRIVELPRDCIPVMLVVLGKAKGEPKPRPYRRPVSEVVRKNSFKGPGLA</sequence>
<evidence type="ECO:0000256" key="1">
    <source>
        <dbReference type="ARBA" id="ARBA00007118"/>
    </source>
</evidence>
<dbReference type="InterPro" id="IPR000415">
    <property type="entry name" value="Nitroreductase-like"/>
</dbReference>
<dbReference type="InterPro" id="IPR029479">
    <property type="entry name" value="Nitroreductase"/>
</dbReference>
<reference evidence="5" key="1">
    <citation type="submission" date="2020-02" db="EMBL/GenBank/DDBJ databases">
        <title>Genomic and physiological characterization of two novel Nitrospinaceae genera.</title>
        <authorList>
            <person name="Mueller A.J."/>
            <person name="Jung M.-Y."/>
            <person name="Strachan C.R."/>
            <person name="Herbold C.W."/>
            <person name="Kirkegaard R.H."/>
            <person name="Daims H."/>
        </authorList>
    </citation>
    <scope>NUCLEOTIDE SEQUENCE [LARGE SCALE GENOMIC DNA]</scope>
</reference>
<keyword evidence="2" id="KW-0560">Oxidoreductase</keyword>
<dbReference type="CDD" id="cd02137">
    <property type="entry name" value="MhqN-like"/>
    <property type="match status" value="1"/>
</dbReference>
<dbReference type="PANTHER" id="PTHR43673:SF12">
    <property type="entry name" value="PROTEIN DRGA"/>
    <property type="match status" value="1"/>
</dbReference>
<accession>A0A7T0C0K1</accession>
<dbReference type="Proteomes" id="UP000594464">
    <property type="component" value="Chromosome"/>
</dbReference>
<evidence type="ECO:0000313" key="4">
    <source>
        <dbReference type="EMBL" id="QPJ64315.1"/>
    </source>
</evidence>
<comment type="similarity">
    <text evidence="1">Belongs to the nitroreductase family.</text>
</comment>
<evidence type="ECO:0000259" key="3">
    <source>
        <dbReference type="Pfam" id="PF00881"/>
    </source>
</evidence>
<dbReference type="EMBL" id="CP048620">
    <property type="protein sequence ID" value="QPJ64315.1"/>
    <property type="molecule type" value="Genomic_DNA"/>
</dbReference>
<dbReference type="Pfam" id="PF00881">
    <property type="entry name" value="Nitroreductase"/>
    <property type="match status" value="1"/>
</dbReference>
<organism evidence="4 5">
    <name type="scientific">Candidatus Nitrohelix vancouverensis</name>
    <dbReference type="NCBI Taxonomy" id="2705534"/>
    <lineage>
        <taxon>Bacteria</taxon>
        <taxon>Pseudomonadati</taxon>
        <taxon>Nitrospinota/Tectimicrobiota group</taxon>
        <taxon>Nitrospinota</taxon>
        <taxon>Nitrospinia</taxon>
        <taxon>Nitrospinales</taxon>
        <taxon>Nitrospinaceae</taxon>
        <taxon>Candidatus Nitrohelix</taxon>
    </lineage>
</organism>
<name>A0A7T0C0K1_9BACT</name>
<dbReference type="GO" id="GO:0016491">
    <property type="term" value="F:oxidoreductase activity"/>
    <property type="evidence" value="ECO:0007669"/>
    <property type="project" value="UniProtKB-KW"/>
</dbReference>
<gene>
    <name evidence="4" type="ORF">G3M78_02440</name>
</gene>
<feature type="domain" description="Nitroreductase" evidence="3">
    <location>
        <begin position="8"/>
        <end position="176"/>
    </location>
</feature>
<dbReference type="Gene3D" id="3.40.109.10">
    <property type="entry name" value="NADH Oxidase"/>
    <property type="match status" value="1"/>
</dbReference>
<protein>
    <submittedName>
        <fullName evidence="4">Nitroreductase family protein</fullName>
    </submittedName>
</protein>
<dbReference type="SUPFAM" id="SSF55469">
    <property type="entry name" value="FMN-dependent nitroreductase-like"/>
    <property type="match status" value="1"/>
</dbReference>
<dbReference type="PANTHER" id="PTHR43673">
    <property type="entry name" value="NAD(P)H NITROREDUCTASE YDGI-RELATED"/>
    <property type="match status" value="1"/>
</dbReference>
<dbReference type="KEGG" id="nva:G3M78_02440"/>
<dbReference type="AlphaFoldDB" id="A0A7T0C0K1"/>
<evidence type="ECO:0000313" key="5">
    <source>
        <dbReference type="Proteomes" id="UP000594464"/>
    </source>
</evidence>